<evidence type="ECO:0008006" key="3">
    <source>
        <dbReference type="Google" id="ProtNLM"/>
    </source>
</evidence>
<dbReference type="Proteomes" id="UP000248961">
    <property type="component" value="Unassembled WGS sequence"/>
</dbReference>
<evidence type="ECO:0000313" key="1">
    <source>
        <dbReference type="EMBL" id="RAL13222.1"/>
    </source>
</evidence>
<sequence length="293" mass="33968">IAPAPTPVAIGCCRNGLAGREERSRLAPLERCLKNHILLGEPGSQTADLEIIDPIKVGDCHNSQVFVAEVQERDAVENKKRTVVVKVYDPLYFDDDEGYLNPFLCMDRHYTHEVHAYTSFSHLQGSLIPEFYGSFSLEIPVSESTVRIVRLIVMEYIPGIFMQQAIPEDFALPCRQQIIKSVIEFESRQAYQHNIILYELTPRNVMLLDPARYPQRKIVFLDFDGAHFGRRFGTTKPTLSWSQYISPLLRWDLDMAYDFRNWIDWDFEAWIKSEYASDAHSITQEMRDHYTIN</sequence>
<dbReference type="AlphaFoldDB" id="A0A395HZ61"/>
<evidence type="ECO:0000313" key="2">
    <source>
        <dbReference type="Proteomes" id="UP000248961"/>
    </source>
</evidence>
<organism evidence="1 2">
    <name type="scientific">Aspergillus homomorphus (strain CBS 101889)</name>
    <dbReference type="NCBI Taxonomy" id="1450537"/>
    <lineage>
        <taxon>Eukaryota</taxon>
        <taxon>Fungi</taxon>
        <taxon>Dikarya</taxon>
        <taxon>Ascomycota</taxon>
        <taxon>Pezizomycotina</taxon>
        <taxon>Eurotiomycetes</taxon>
        <taxon>Eurotiomycetidae</taxon>
        <taxon>Eurotiales</taxon>
        <taxon>Aspergillaceae</taxon>
        <taxon>Aspergillus</taxon>
        <taxon>Aspergillus subgen. Circumdati</taxon>
    </lineage>
</organism>
<dbReference type="GeneID" id="37195985"/>
<name>A0A395HZ61_ASPHC</name>
<dbReference type="OrthoDB" id="4267316at2759"/>
<gene>
    <name evidence="1" type="ORF">BO97DRAFT_343147</name>
</gene>
<dbReference type="SUPFAM" id="SSF56112">
    <property type="entry name" value="Protein kinase-like (PK-like)"/>
    <property type="match status" value="1"/>
</dbReference>
<dbReference type="VEuPathDB" id="FungiDB:BO97DRAFT_343147"/>
<dbReference type="RefSeq" id="XP_025552376.1">
    <property type="nucleotide sequence ID" value="XM_025691696.1"/>
</dbReference>
<keyword evidence="2" id="KW-1185">Reference proteome</keyword>
<reference evidence="1 2" key="1">
    <citation type="submission" date="2018-02" db="EMBL/GenBank/DDBJ databases">
        <title>The genomes of Aspergillus section Nigri reveals drivers in fungal speciation.</title>
        <authorList>
            <consortium name="DOE Joint Genome Institute"/>
            <person name="Vesth T.C."/>
            <person name="Nybo J."/>
            <person name="Theobald S."/>
            <person name="Brandl J."/>
            <person name="Frisvad J.C."/>
            <person name="Nielsen K.F."/>
            <person name="Lyhne E.K."/>
            <person name="Kogle M.E."/>
            <person name="Kuo A."/>
            <person name="Riley R."/>
            <person name="Clum A."/>
            <person name="Nolan M."/>
            <person name="Lipzen A."/>
            <person name="Salamov A."/>
            <person name="Henrissat B."/>
            <person name="Wiebenga A."/>
            <person name="De vries R.P."/>
            <person name="Grigoriev I.V."/>
            <person name="Mortensen U.H."/>
            <person name="Andersen M.R."/>
            <person name="Baker S.E."/>
        </authorList>
    </citation>
    <scope>NUCLEOTIDE SEQUENCE [LARGE SCALE GENOMIC DNA]</scope>
    <source>
        <strain evidence="1 2">CBS 101889</strain>
    </source>
</reference>
<proteinExistence type="predicted"/>
<accession>A0A395HZ61</accession>
<protein>
    <recommendedName>
        <fullName evidence="3">Protein kinase domain-containing protein</fullName>
    </recommendedName>
</protein>
<dbReference type="EMBL" id="KZ824280">
    <property type="protein sequence ID" value="RAL13222.1"/>
    <property type="molecule type" value="Genomic_DNA"/>
</dbReference>
<feature type="non-terminal residue" evidence="1">
    <location>
        <position position="1"/>
    </location>
</feature>
<dbReference type="InterPro" id="IPR011009">
    <property type="entry name" value="Kinase-like_dom_sf"/>
</dbReference>